<dbReference type="InterPro" id="IPR002156">
    <property type="entry name" value="RNaseH_domain"/>
</dbReference>
<accession>A0ABS4G3T6</accession>
<proteinExistence type="inferred from homology"/>
<dbReference type="Pfam" id="PF00075">
    <property type="entry name" value="RNase_H"/>
    <property type="match status" value="1"/>
</dbReference>
<dbReference type="InterPro" id="IPR037056">
    <property type="entry name" value="RNase_H1_N_sf"/>
</dbReference>
<feature type="domain" description="RNase H type-1" evidence="8">
    <location>
        <begin position="58"/>
        <end position="195"/>
    </location>
</feature>
<dbReference type="EC" id="3.1.26.4" evidence="3"/>
<name>A0ABS4G3T6_9CLOT</name>
<dbReference type="PANTHER" id="PTHR10642:SF26">
    <property type="entry name" value="RIBONUCLEASE H1"/>
    <property type="match status" value="1"/>
</dbReference>
<evidence type="ECO:0000259" key="8">
    <source>
        <dbReference type="PROSITE" id="PS50879"/>
    </source>
</evidence>
<comment type="catalytic activity">
    <reaction evidence="1">
        <text>Endonucleolytic cleavage to 5'-phosphomonoester.</text>
        <dbReference type="EC" id="3.1.26.4"/>
    </reaction>
</comment>
<dbReference type="InterPro" id="IPR012337">
    <property type="entry name" value="RNaseH-like_sf"/>
</dbReference>
<dbReference type="SUPFAM" id="SSF53098">
    <property type="entry name" value="Ribonuclease H-like"/>
    <property type="match status" value="1"/>
</dbReference>
<keyword evidence="10" id="KW-1185">Reference proteome</keyword>
<evidence type="ECO:0000313" key="9">
    <source>
        <dbReference type="EMBL" id="MBP1919201.1"/>
    </source>
</evidence>
<keyword evidence="6" id="KW-0255">Endonuclease</keyword>
<protein>
    <recommendedName>
        <fullName evidence="3">ribonuclease H</fullName>
        <ecNumber evidence="3">3.1.26.4</ecNumber>
    </recommendedName>
</protein>
<evidence type="ECO:0000256" key="3">
    <source>
        <dbReference type="ARBA" id="ARBA00012180"/>
    </source>
</evidence>
<dbReference type="GO" id="GO:0004523">
    <property type="term" value="F:RNA-DNA hybrid ribonuclease activity"/>
    <property type="evidence" value="ECO:0007669"/>
    <property type="project" value="UniProtKB-EC"/>
</dbReference>
<dbReference type="Gene3D" id="3.30.420.10">
    <property type="entry name" value="Ribonuclease H-like superfamily/Ribonuclease H"/>
    <property type="match status" value="1"/>
</dbReference>
<dbReference type="EMBL" id="JAGGKC010000012">
    <property type="protein sequence ID" value="MBP1919201.1"/>
    <property type="molecule type" value="Genomic_DNA"/>
</dbReference>
<keyword evidence="4" id="KW-0540">Nuclease</keyword>
<evidence type="ECO:0000256" key="5">
    <source>
        <dbReference type="ARBA" id="ARBA00022723"/>
    </source>
</evidence>
<dbReference type="InterPro" id="IPR009027">
    <property type="entry name" value="Ribosomal_bL9/RNase_H1_N"/>
</dbReference>
<evidence type="ECO:0000256" key="1">
    <source>
        <dbReference type="ARBA" id="ARBA00000077"/>
    </source>
</evidence>
<dbReference type="InterPro" id="IPR011320">
    <property type="entry name" value="RNase_H1_N"/>
</dbReference>
<dbReference type="RefSeq" id="WP_245250576.1">
    <property type="nucleotide sequence ID" value="NZ_JAGGKC010000012.1"/>
</dbReference>
<evidence type="ECO:0000256" key="6">
    <source>
        <dbReference type="ARBA" id="ARBA00022759"/>
    </source>
</evidence>
<dbReference type="Proteomes" id="UP001519271">
    <property type="component" value="Unassembled WGS sequence"/>
</dbReference>
<dbReference type="PROSITE" id="PS50879">
    <property type="entry name" value="RNASE_H_1"/>
    <property type="match status" value="1"/>
</dbReference>
<dbReference type="Gene3D" id="3.40.970.10">
    <property type="entry name" value="Ribonuclease H1, N-terminal domain"/>
    <property type="match status" value="1"/>
</dbReference>
<organism evidence="9 10">
    <name type="scientific">Youngiibacter multivorans</name>
    <dbReference type="NCBI Taxonomy" id="937251"/>
    <lineage>
        <taxon>Bacteria</taxon>
        <taxon>Bacillati</taxon>
        <taxon>Bacillota</taxon>
        <taxon>Clostridia</taxon>
        <taxon>Eubacteriales</taxon>
        <taxon>Clostridiaceae</taxon>
        <taxon>Youngiibacter</taxon>
    </lineage>
</organism>
<gene>
    <name evidence="9" type="ORF">J2Z34_001689</name>
</gene>
<comment type="caution">
    <text evidence="9">The sequence shown here is derived from an EMBL/GenBank/DDBJ whole genome shotgun (WGS) entry which is preliminary data.</text>
</comment>
<dbReference type="CDD" id="cd09277">
    <property type="entry name" value="RNase_HI_bacteria_like"/>
    <property type="match status" value="1"/>
</dbReference>
<dbReference type="InterPro" id="IPR050092">
    <property type="entry name" value="RNase_H"/>
</dbReference>
<sequence>MGKFYGVINGHSKEPRIFTEWSEAKKEVTGAKGALYKGFLTLAEAEEFIGMKKETESTDDGLTIYVDGSFELETGRYAYGLVVVSGNEEIHSEGYAMKGEFSSMRNVAGEVLGAIKAMEYAMKNGHKKLHLYFDYQGIESWAIGTWKRNNPLTMGYHEHYRKLSGDLKVVFHKVKGHSGNRFNDRADEMAKMAFSKK</sequence>
<evidence type="ECO:0000256" key="2">
    <source>
        <dbReference type="ARBA" id="ARBA00005300"/>
    </source>
</evidence>
<dbReference type="Pfam" id="PF01693">
    <property type="entry name" value="Cauli_VI"/>
    <property type="match status" value="1"/>
</dbReference>
<comment type="similarity">
    <text evidence="2">Belongs to the RNase H family.</text>
</comment>
<keyword evidence="7 9" id="KW-0378">Hydrolase</keyword>
<reference evidence="9 10" key="1">
    <citation type="submission" date="2021-03" db="EMBL/GenBank/DDBJ databases">
        <title>Genomic Encyclopedia of Type Strains, Phase IV (KMG-IV): sequencing the most valuable type-strain genomes for metagenomic binning, comparative biology and taxonomic classification.</title>
        <authorList>
            <person name="Goeker M."/>
        </authorList>
    </citation>
    <scope>NUCLEOTIDE SEQUENCE [LARGE SCALE GENOMIC DNA]</scope>
    <source>
        <strain evidence="9 10">DSM 6139</strain>
    </source>
</reference>
<evidence type="ECO:0000256" key="4">
    <source>
        <dbReference type="ARBA" id="ARBA00022722"/>
    </source>
</evidence>
<keyword evidence="5" id="KW-0479">Metal-binding</keyword>
<dbReference type="PANTHER" id="PTHR10642">
    <property type="entry name" value="RIBONUCLEASE H1"/>
    <property type="match status" value="1"/>
</dbReference>
<dbReference type="InterPro" id="IPR036397">
    <property type="entry name" value="RNaseH_sf"/>
</dbReference>
<dbReference type="SUPFAM" id="SSF55658">
    <property type="entry name" value="L9 N-domain-like"/>
    <property type="match status" value="1"/>
</dbReference>
<evidence type="ECO:0000256" key="7">
    <source>
        <dbReference type="ARBA" id="ARBA00022801"/>
    </source>
</evidence>
<evidence type="ECO:0000313" key="10">
    <source>
        <dbReference type="Proteomes" id="UP001519271"/>
    </source>
</evidence>